<proteinExistence type="predicted"/>
<evidence type="ECO:0000313" key="9">
    <source>
        <dbReference type="Proteomes" id="UP000176568"/>
    </source>
</evidence>
<evidence type="ECO:0000256" key="4">
    <source>
        <dbReference type="ARBA" id="ARBA00023002"/>
    </source>
</evidence>
<dbReference type="Gene3D" id="3.40.50.720">
    <property type="entry name" value="NAD(P)-binding Rossmann-like Domain"/>
    <property type="match status" value="1"/>
</dbReference>
<feature type="domain" description="Glucose-6-phosphate dehydrogenase NAD-binding" evidence="6">
    <location>
        <begin position="6"/>
        <end position="159"/>
    </location>
</feature>
<comment type="pathway">
    <text evidence="1">Carbohydrate degradation; pentose phosphate pathway; D-ribulose 5-phosphate from D-glucose 6-phosphate (oxidative stage): step 1/3.</text>
</comment>
<evidence type="ECO:0000259" key="7">
    <source>
        <dbReference type="Pfam" id="PF02781"/>
    </source>
</evidence>
<evidence type="ECO:0000256" key="1">
    <source>
        <dbReference type="ARBA" id="ARBA00004937"/>
    </source>
</evidence>
<evidence type="ECO:0000256" key="2">
    <source>
        <dbReference type="ARBA" id="ARBA00022526"/>
    </source>
</evidence>
<protein>
    <recommendedName>
        <fullName evidence="10">Glucose-6-phosphate dehydrogenase</fullName>
    </recommendedName>
</protein>
<evidence type="ECO:0008006" key="10">
    <source>
        <dbReference type="Google" id="ProtNLM"/>
    </source>
</evidence>
<keyword evidence="2" id="KW-0313">Glucose metabolism</keyword>
<dbReference type="GO" id="GO:0009051">
    <property type="term" value="P:pentose-phosphate shunt, oxidative branch"/>
    <property type="evidence" value="ECO:0007669"/>
    <property type="project" value="TreeGrafter"/>
</dbReference>
<dbReference type="InterPro" id="IPR022674">
    <property type="entry name" value="G6P_DH_NAD-bd"/>
</dbReference>
<dbReference type="GO" id="GO:0004345">
    <property type="term" value="F:glucose-6-phosphate dehydrogenase activity"/>
    <property type="evidence" value="ECO:0007669"/>
    <property type="project" value="InterPro"/>
</dbReference>
<organism evidence="8 9">
    <name type="scientific">Candidatus Adlerbacteria bacterium RIFOXYC1_FULL_48_26</name>
    <dbReference type="NCBI Taxonomy" id="1797247"/>
    <lineage>
        <taxon>Bacteria</taxon>
        <taxon>Candidatus Adleribacteriota</taxon>
    </lineage>
</organism>
<dbReference type="Pfam" id="PF00479">
    <property type="entry name" value="G6PD_N"/>
    <property type="match status" value="1"/>
</dbReference>
<feature type="domain" description="Glucose-6-phosphate dehydrogenase C-terminal" evidence="7">
    <location>
        <begin position="169"/>
        <end position="228"/>
    </location>
</feature>
<dbReference type="Proteomes" id="UP000176568">
    <property type="component" value="Unassembled WGS sequence"/>
</dbReference>
<dbReference type="PANTHER" id="PTHR23429:SF0">
    <property type="entry name" value="GLUCOSE-6-PHOSPHATE 1-DEHYDROGENASE"/>
    <property type="match status" value="1"/>
</dbReference>
<dbReference type="GO" id="GO:0050661">
    <property type="term" value="F:NADP binding"/>
    <property type="evidence" value="ECO:0007669"/>
    <property type="project" value="InterPro"/>
</dbReference>
<dbReference type="SUPFAM" id="SSF51735">
    <property type="entry name" value="NAD(P)-binding Rossmann-fold domains"/>
    <property type="match status" value="1"/>
</dbReference>
<accession>A0A1F4Y316</accession>
<dbReference type="STRING" id="1797247.A2419_00600"/>
<dbReference type="Pfam" id="PF02781">
    <property type="entry name" value="G6PD_C"/>
    <property type="match status" value="2"/>
</dbReference>
<gene>
    <name evidence="8" type="ORF">A2419_00600</name>
</gene>
<keyword evidence="4" id="KW-0560">Oxidoreductase</keyword>
<evidence type="ECO:0000313" key="8">
    <source>
        <dbReference type="EMBL" id="OGC88342.1"/>
    </source>
</evidence>
<dbReference type="InterPro" id="IPR001282">
    <property type="entry name" value="G6P_DH"/>
</dbReference>
<dbReference type="PANTHER" id="PTHR23429">
    <property type="entry name" value="GLUCOSE-6-PHOSPHATE 1-DEHYDROGENASE G6PD"/>
    <property type="match status" value="1"/>
</dbReference>
<reference evidence="8 9" key="1">
    <citation type="journal article" date="2016" name="Nat. Commun.">
        <title>Thousands of microbial genomes shed light on interconnected biogeochemical processes in an aquifer system.</title>
        <authorList>
            <person name="Anantharaman K."/>
            <person name="Brown C.T."/>
            <person name="Hug L.A."/>
            <person name="Sharon I."/>
            <person name="Castelle C.J."/>
            <person name="Probst A.J."/>
            <person name="Thomas B.C."/>
            <person name="Singh A."/>
            <person name="Wilkins M.J."/>
            <person name="Karaoz U."/>
            <person name="Brodie E.L."/>
            <person name="Williams K.H."/>
            <person name="Hubbard S.S."/>
            <person name="Banfield J.F."/>
        </authorList>
    </citation>
    <scope>NUCLEOTIDE SEQUENCE [LARGE SCALE GENOMIC DNA]</scope>
</reference>
<dbReference type="GO" id="GO:0005829">
    <property type="term" value="C:cytosol"/>
    <property type="evidence" value="ECO:0007669"/>
    <property type="project" value="TreeGrafter"/>
</dbReference>
<keyword evidence="3" id="KW-0521">NADP</keyword>
<dbReference type="AlphaFoldDB" id="A0A1F4Y316"/>
<dbReference type="GO" id="GO:0006006">
    <property type="term" value="P:glucose metabolic process"/>
    <property type="evidence" value="ECO:0007669"/>
    <property type="project" value="UniProtKB-KW"/>
</dbReference>
<evidence type="ECO:0000256" key="5">
    <source>
        <dbReference type="ARBA" id="ARBA00023277"/>
    </source>
</evidence>
<comment type="caution">
    <text evidence="8">The sequence shown here is derived from an EMBL/GenBank/DDBJ whole genome shotgun (WGS) entry which is preliminary data.</text>
</comment>
<dbReference type="PRINTS" id="PR00079">
    <property type="entry name" value="G6PDHDRGNASE"/>
</dbReference>
<keyword evidence="5" id="KW-0119">Carbohydrate metabolism</keyword>
<dbReference type="InterPro" id="IPR022675">
    <property type="entry name" value="G6P_DH_C"/>
</dbReference>
<evidence type="ECO:0000259" key="6">
    <source>
        <dbReference type="Pfam" id="PF00479"/>
    </source>
</evidence>
<dbReference type="Gene3D" id="3.30.360.10">
    <property type="entry name" value="Dihydrodipicolinate Reductase, domain 2"/>
    <property type="match status" value="2"/>
</dbReference>
<feature type="domain" description="Glucose-6-phosphate dehydrogenase C-terminal" evidence="7">
    <location>
        <begin position="269"/>
        <end position="330"/>
    </location>
</feature>
<name>A0A1F4Y316_9BACT</name>
<evidence type="ECO:0000256" key="3">
    <source>
        <dbReference type="ARBA" id="ARBA00022857"/>
    </source>
</evidence>
<dbReference type="SUPFAM" id="SSF55347">
    <property type="entry name" value="Glyceraldehyde-3-phosphate dehydrogenase-like, C-terminal domain"/>
    <property type="match status" value="1"/>
</dbReference>
<sequence>MTFAAFGITGDLMRLKILPALHGLYGRGELPVTRIVGVSRKAWSDAELRSYVKEILPHAEESFLSLFTFLQGEAEDAATFSKLSEISKSGELLVYLALSPALYKAAFNAMQGAGVTRVMIEKPFGTSGAVAEELYIQLQYIVSEQNIFFVDHYLAKDWVRGLKTLPVPKESISHIYVRFFETVGVEKRGISYDQLGALRDVGQNHMLQIVAHILGQLPTPTPAETVRAQYPGYKDIPGVAAGSQTETYFKIHTPFITLEGGKAMQKSSKEVALSLKDGNEITISESPNKIPEYEMLISAAIKGDRSLFPSMEDVRAQWRFIDPIIESWKDLHI</sequence>
<dbReference type="EMBL" id="MEXB01000009">
    <property type="protein sequence ID" value="OGC88342.1"/>
    <property type="molecule type" value="Genomic_DNA"/>
</dbReference>
<dbReference type="InterPro" id="IPR036291">
    <property type="entry name" value="NAD(P)-bd_dom_sf"/>
</dbReference>